<dbReference type="RefSeq" id="WP_108687941.1">
    <property type="nucleotide sequence ID" value="NZ_QCYK01000002.1"/>
</dbReference>
<organism evidence="9 10">
    <name type="scientific">Chitinophaga parva</name>
    <dbReference type="NCBI Taxonomy" id="2169414"/>
    <lineage>
        <taxon>Bacteria</taxon>
        <taxon>Pseudomonadati</taxon>
        <taxon>Bacteroidota</taxon>
        <taxon>Chitinophagia</taxon>
        <taxon>Chitinophagales</taxon>
        <taxon>Chitinophagaceae</taxon>
        <taxon>Chitinophaga</taxon>
    </lineage>
</organism>
<evidence type="ECO:0000256" key="3">
    <source>
        <dbReference type="ARBA" id="ARBA00022490"/>
    </source>
</evidence>
<dbReference type="GO" id="GO:0008982">
    <property type="term" value="F:protein-N(PI)-phosphohistidine-sugar phosphotransferase activity"/>
    <property type="evidence" value="ECO:0007669"/>
    <property type="project" value="InterPro"/>
</dbReference>
<evidence type="ECO:0000256" key="1">
    <source>
        <dbReference type="ARBA" id="ARBA00004496"/>
    </source>
</evidence>
<dbReference type="AlphaFoldDB" id="A0A2T7BIK7"/>
<reference evidence="9 10" key="1">
    <citation type="submission" date="2018-04" db="EMBL/GenBank/DDBJ databases">
        <title>Chitinophaga fuyangensis sp. nov., isolated from soil in a chemical factory.</title>
        <authorList>
            <person name="Chen K."/>
        </authorList>
    </citation>
    <scope>NUCLEOTIDE SEQUENCE [LARGE SCALE GENOMIC DNA]</scope>
    <source>
        <strain evidence="9 10">LY-1</strain>
    </source>
</reference>
<protein>
    <submittedName>
        <fullName evidence="9">PTS mannose/fructose/sorbose transporter subunit IIB</fullName>
    </submittedName>
</protein>
<dbReference type="Pfam" id="PF03830">
    <property type="entry name" value="PTSIIB_sorb"/>
    <property type="match status" value="1"/>
</dbReference>
<evidence type="ECO:0000256" key="5">
    <source>
        <dbReference type="ARBA" id="ARBA00022679"/>
    </source>
</evidence>
<dbReference type="PROSITE" id="PS51101">
    <property type="entry name" value="PTS_EIIB_TYPE_4"/>
    <property type="match status" value="1"/>
</dbReference>
<dbReference type="Proteomes" id="UP000244450">
    <property type="component" value="Unassembled WGS sequence"/>
</dbReference>
<evidence type="ECO:0000259" key="8">
    <source>
        <dbReference type="PROSITE" id="PS51101"/>
    </source>
</evidence>
<dbReference type="GO" id="GO:0016301">
    <property type="term" value="F:kinase activity"/>
    <property type="evidence" value="ECO:0007669"/>
    <property type="project" value="UniProtKB-KW"/>
</dbReference>
<evidence type="ECO:0000256" key="6">
    <source>
        <dbReference type="ARBA" id="ARBA00022683"/>
    </source>
</evidence>
<feature type="domain" description="PTS EIIB type-4" evidence="8">
    <location>
        <begin position="1"/>
        <end position="156"/>
    </location>
</feature>
<keyword evidence="7" id="KW-0418">Kinase</keyword>
<evidence type="ECO:0000256" key="7">
    <source>
        <dbReference type="ARBA" id="ARBA00022777"/>
    </source>
</evidence>
<keyword evidence="3" id="KW-0963">Cytoplasm</keyword>
<comment type="caution">
    <text evidence="9">The sequence shown here is derived from an EMBL/GenBank/DDBJ whole genome shotgun (WGS) entry which is preliminary data.</text>
</comment>
<keyword evidence="4" id="KW-0762">Sugar transport</keyword>
<evidence type="ECO:0000313" key="10">
    <source>
        <dbReference type="Proteomes" id="UP000244450"/>
    </source>
</evidence>
<gene>
    <name evidence="9" type="ORF">DCC81_17845</name>
</gene>
<dbReference type="SUPFAM" id="SSF52728">
    <property type="entry name" value="PTS IIb component"/>
    <property type="match status" value="1"/>
</dbReference>
<name>A0A2T7BIK7_9BACT</name>
<evidence type="ECO:0000313" key="9">
    <source>
        <dbReference type="EMBL" id="PUZ26104.1"/>
    </source>
</evidence>
<proteinExistence type="predicted"/>
<evidence type="ECO:0000256" key="4">
    <source>
        <dbReference type="ARBA" id="ARBA00022597"/>
    </source>
</evidence>
<accession>A0A2T7BIK7</accession>
<dbReference type="GO" id="GO:0009401">
    <property type="term" value="P:phosphoenolpyruvate-dependent sugar phosphotransferase system"/>
    <property type="evidence" value="ECO:0007669"/>
    <property type="project" value="UniProtKB-KW"/>
</dbReference>
<comment type="subcellular location">
    <subcellularLocation>
        <location evidence="1">Cytoplasm</location>
    </subcellularLocation>
</comment>
<dbReference type="Gene3D" id="3.40.35.10">
    <property type="entry name" value="Phosphotransferase system, sorbose subfamily IIB component"/>
    <property type="match status" value="1"/>
</dbReference>
<evidence type="ECO:0000256" key="2">
    <source>
        <dbReference type="ARBA" id="ARBA00022448"/>
    </source>
</evidence>
<dbReference type="InterPro" id="IPR036667">
    <property type="entry name" value="PTS_IIB_sorbose-sp_sf"/>
</dbReference>
<keyword evidence="6" id="KW-0598">Phosphotransferase system</keyword>
<dbReference type="EMBL" id="QCYK01000002">
    <property type="protein sequence ID" value="PUZ26104.1"/>
    <property type="molecule type" value="Genomic_DNA"/>
</dbReference>
<dbReference type="InterPro" id="IPR004720">
    <property type="entry name" value="PTS_IIB_sorbose-sp"/>
</dbReference>
<keyword evidence="5" id="KW-0808">Transferase</keyword>
<sequence length="156" mass="16971">MIKLLRIDDRLVHGQVAMAWTPALGVDCLVVANDKVARDDFIKMTLNLAKPASARLLVKSIADTIAFLKDERSKPLKLLVLVNSVADAHTLAQSLPEITSINFGGLRMRDGAKAVSRAIYLTDADITLVRTLLEKGTALEVRQVPTDKPTGLESLI</sequence>
<dbReference type="GO" id="GO:0005737">
    <property type="term" value="C:cytoplasm"/>
    <property type="evidence" value="ECO:0007669"/>
    <property type="project" value="UniProtKB-SubCell"/>
</dbReference>
<dbReference type="OrthoDB" id="9788818at2"/>
<keyword evidence="2" id="KW-0813">Transport</keyword>
<keyword evidence="10" id="KW-1185">Reference proteome</keyword>